<dbReference type="AlphaFoldDB" id="A0A1Y6CTH0"/>
<dbReference type="InterPro" id="IPR002347">
    <property type="entry name" value="SDR_fam"/>
</dbReference>
<dbReference type="Proteomes" id="UP000192923">
    <property type="component" value="Unassembled WGS sequence"/>
</dbReference>
<dbReference type="OrthoDB" id="5513072at2"/>
<name>A0A1Y6CTH0_9GAMM</name>
<accession>A0A1Y6CTH0</accession>
<gene>
    <name evidence="1" type="ORF">SAMN02949497_1009</name>
</gene>
<dbReference type="RefSeq" id="WP_085210514.1">
    <property type="nucleotide sequence ID" value="NZ_FXAM01000001.1"/>
</dbReference>
<dbReference type="Pfam" id="PF00106">
    <property type="entry name" value="adh_short"/>
    <property type="match status" value="1"/>
</dbReference>
<reference evidence="1 2" key="1">
    <citation type="submission" date="2016-12" db="EMBL/GenBank/DDBJ databases">
        <authorList>
            <person name="Song W.-J."/>
            <person name="Kurnit D.M."/>
        </authorList>
    </citation>
    <scope>NUCLEOTIDE SEQUENCE [LARGE SCALE GENOMIC DNA]</scope>
    <source>
        <strain evidence="1 2">175</strain>
    </source>
</reference>
<dbReference type="InterPro" id="IPR036291">
    <property type="entry name" value="NAD(P)-bd_dom_sf"/>
</dbReference>
<evidence type="ECO:0000313" key="2">
    <source>
        <dbReference type="Proteomes" id="UP000192923"/>
    </source>
</evidence>
<dbReference type="PANTHER" id="PTHR43431:SF7">
    <property type="entry name" value="OXIDOREDUCTASE, SHORT CHAIN DEHYDROGENASE_REDUCTASE FAMILY (AFU_ORTHOLOGUE AFUA_5G14000)"/>
    <property type="match status" value="1"/>
</dbReference>
<organism evidence="1 2">
    <name type="scientific">Methylomagnum ishizawai</name>
    <dbReference type="NCBI Taxonomy" id="1760988"/>
    <lineage>
        <taxon>Bacteria</taxon>
        <taxon>Pseudomonadati</taxon>
        <taxon>Pseudomonadota</taxon>
        <taxon>Gammaproteobacteria</taxon>
        <taxon>Methylococcales</taxon>
        <taxon>Methylococcaceae</taxon>
        <taxon>Methylomagnum</taxon>
    </lineage>
</organism>
<sequence length="240" mass="25217">MTKTEHESNSPVCAIVGAGPGNGAAFARRFAAAGYRVALLARNLARLSELAATLPGSRAYACDVTDGASIRAAFEAIARDLGPVEVLVYNAGKMVWGDPLALAEADFEAAWRINAHGAFLTARAVLPAMLAAGRGTVLFVGATASRRGRPGTTAFAAAKAAQRSLAESLARAYGPQGIHVSLLIIDGVVDEPVNRPAFPGRPDEFFAKPDDIAGTAVFLARQPRSAWTFELDVRPFGEPW</sequence>
<proteinExistence type="predicted"/>
<dbReference type="STRING" id="1760988.SAMN02949497_1009"/>
<dbReference type="Gene3D" id="3.40.50.720">
    <property type="entry name" value="NAD(P)-binding Rossmann-like Domain"/>
    <property type="match status" value="1"/>
</dbReference>
<dbReference type="EMBL" id="FXAM01000001">
    <property type="protein sequence ID" value="SMF93721.1"/>
    <property type="molecule type" value="Genomic_DNA"/>
</dbReference>
<keyword evidence="2" id="KW-1185">Reference proteome</keyword>
<dbReference type="PANTHER" id="PTHR43431">
    <property type="entry name" value="OXIDOREDUCTASE, SHORT CHAIN DEHYDROGENASE/REDUCTASE FAMILY (AFU_ORTHOLOGUE AFUA_5G14000)"/>
    <property type="match status" value="1"/>
</dbReference>
<protein>
    <submittedName>
        <fullName evidence="1">NADP-dependent 3-hydroxy acid dehydrogenase YdfG</fullName>
    </submittedName>
</protein>
<dbReference type="SUPFAM" id="SSF51735">
    <property type="entry name" value="NAD(P)-binding Rossmann-fold domains"/>
    <property type="match status" value="1"/>
</dbReference>
<evidence type="ECO:0000313" key="1">
    <source>
        <dbReference type="EMBL" id="SMF93721.1"/>
    </source>
</evidence>
<dbReference type="PRINTS" id="PR00081">
    <property type="entry name" value="GDHRDH"/>
</dbReference>